<keyword evidence="1" id="KW-0175">Coiled coil</keyword>
<dbReference type="AlphaFoldDB" id="A0A6N2WWB7"/>
<keyword evidence="3" id="KW-0732">Signal</keyword>
<evidence type="ECO:0000256" key="3">
    <source>
        <dbReference type="SAM" id="SignalP"/>
    </source>
</evidence>
<organism evidence="4">
    <name type="scientific">Phocaeicola vulgatus</name>
    <name type="common">Bacteroides vulgatus</name>
    <dbReference type="NCBI Taxonomy" id="821"/>
    <lineage>
        <taxon>Bacteria</taxon>
        <taxon>Pseudomonadati</taxon>
        <taxon>Bacteroidota</taxon>
        <taxon>Bacteroidia</taxon>
        <taxon>Bacteroidales</taxon>
        <taxon>Bacteroidaceae</taxon>
        <taxon>Phocaeicola</taxon>
    </lineage>
</organism>
<sequence>MNKKFLSAILFGALMVTSTGTFVSCKDYDDDIDRLDQEISNVKDAIKALEDKVGSGKYVESCTPFTDGNGGYEIKFSDGETIKLYNGAKGEQGEPGKPGTPGTPGTSADDYVVSVEEGESAYELVITYADGTKKTISMPKATSVVSGVKFIPTFLSEGEAARIHFPTIVTDSVAGKTEITGADWGTNNFSTFKIVYSGKADVKYQVNPNSVSFKDMEVVGFVRDTAEIWNYNTNNKNWELFNAGQKLYTDGKITVESYKEGHGMLNFRVKDWAFAEQSNLDERTVYSLRIKNNDQIVHSDFVPAKHEVILQKNVHLVKVADAFDQTNAPAQIKNAIAPNKVNYREFIKDEYYLNTLNPTGTEEAKLKAYQADKAKFEANAENQLYKGKGDAESKDDAERIVVELNYTGDGHSKNLKDIVTSFFDKRTGRAQDAQYPLMENGFDDYSLVFEPVDFYYDGVNQTKRYLDVTKDGVATVKQTPDPIWGAETDASHTAAIDRTPIVRVKLVAPGEDNGNVVKTAIIKIHIVRKTVVPEINITETKDVTLKHINQVLDMDMDKIFNHEDVQLSKDEFRKTYKFVPEFTLDEAKQRAVYAWDGKDNKDYSFDPNFEAKEYNQLFVTVKNTAFSRHDDHDVYTVKGTYTPNADHKGLPDIHVTYTINVKYPDVVAPEKTKLNWVDDSYFIAHGRYDNFDDPKTYEMVAALNDEFDLINYNPYKGQTHDKDWARATLSFELVDQHNNASEIGDGHDSGIRLYQGEDNKWYIALDPTDAGRAWINAADAKDLKKIKMRAVVSFNEDIDGLYGTCNKEANAHHKYAKKDYNNFSCDTINMINNTPWAEDNHTTNYTGAPAPENGRSTVVIDEFEVAFVTPMVFHAYEAGPLYDKYQEAENTVSLKDAFFLSDYLWSEGAQAQFNNNHVIYDHKDMAKNNTLVQTGDQAGWSKKLVVDHNVFKVNTTVNFKVSKAYFADGSELDAENMKKIKLDNAKQTITWINNGEDIAQPFTIDVEVCVNHKWGGICDHTWKNGLGHSVGTIQIQVKKHNDK</sequence>
<protein>
    <recommendedName>
        <fullName evidence="5">Cell surface protein</fullName>
    </recommendedName>
</protein>
<feature type="signal peptide" evidence="3">
    <location>
        <begin position="1"/>
        <end position="23"/>
    </location>
</feature>
<evidence type="ECO:0000313" key="4">
    <source>
        <dbReference type="EMBL" id="VYT45858.1"/>
    </source>
</evidence>
<dbReference type="Gene3D" id="1.20.5.320">
    <property type="entry name" value="6-Phosphogluconate Dehydrogenase, domain 3"/>
    <property type="match status" value="1"/>
</dbReference>
<dbReference type="EMBL" id="CACRTA010000047">
    <property type="protein sequence ID" value="VYT45858.1"/>
    <property type="molecule type" value="Genomic_DNA"/>
</dbReference>
<evidence type="ECO:0000256" key="2">
    <source>
        <dbReference type="SAM" id="MobiDB-lite"/>
    </source>
</evidence>
<name>A0A6N2WWB7_PHOVU</name>
<dbReference type="RefSeq" id="WP_156343485.1">
    <property type="nucleotide sequence ID" value="NZ_CACRTA010000047.1"/>
</dbReference>
<feature type="chain" id="PRO_5026720976" description="Cell surface protein" evidence="3">
    <location>
        <begin position="24"/>
        <end position="1043"/>
    </location>
</feature>
<reference evidence="4" key="1">
    <citation type="submission" date="2019-11" db="EMBL/GenBank/DDBJ databases">
        <authorList>
            <person name="Feng L."/>
        </authorList>
    </citation>
    <scope>NUCLEOTIDE SEQUENCE</scope>
    <source>
        <strain evidence="4">BvulgatusLFYP11</strain>
    </source>
</reference>
<gene>
    <name evidence="4" type="ORF">BVLFYP11_04054</name>
</gene>
<proteinExistence type="predicted"/>
<accession>A0A6N2WWB7</accession>
<evidence type="ECO:0008006" key="5">
    <source>
        <dbReference type="Google" id="ProtNLM"/>
    </source>
</evidence>
<evidence type="ECO:0000256" key="1">
    <source>
        <dbReference type="SAM" id="Coils"/>
    </source>
</evidence>
<feature type="region of interest" description="Disordered" evidence="2">
    <location>
        <begin position="86"/>
        <end position="108"/>
    </location>
</feature>
<dbReference type="PROSITE" id="PS51257">
    <property type="entry name" value="PROKAR_LIPOPROTEIN"/>
    <property type="match status" value="1"/>
</dbReference>
<feature type="coiled-coil region" evidence="1">
    <location>
        <begin position="25"/>
        <end position="52"/>
    </location>
</feature>